<dbReference type="InterPro" id="IPR056595">
    <property type="entry name" value="Fact-SPT16_PH"/>
</dbReference>
<keyword evidence="1" id="KW-0805">Transcription regulation</keyword>
<comment type="function">
    <text evidence="1">Component of the FACT complex, a general chromatin factor that acts to reorganize nucleosomes. The FACT complex is involved in multiple processes that require DNA as a template such as mRNA elongation, DNA replication and DNA repair. During transcription elongation the FACT complex acts as a histone chaperone that both destabilizes and restores nucleosomal structure. It facilitates the passage of RNA polymerase II and transcription by promoting the dissociation of one histone H2A-H2B dimer from the nucleosome, then subsequently promotes the reestablishment of the nucleosome following the passage of RNA polymerase II.</text>
</comment>
<dbReference type="AlphaFoldDB" id="A0A9K3GK21"/>
<dbReference type="InterPro" id="IPR013953">
    <property type="entry name" value="FACT_SPT16_M"/>
</dbReference>
<protein>
    <recommendedName>
        <fullName evidence="1">FACT complex subunit</fullName>
    </recommendedName>
</protein>
<comment type="subcellular location">
    <subcellularLocation>
        <location evidence="1">Nucleus</location>
    </subcellularLocation>
    <subcellularLocation>
        <location evidence="1">Chromosome</location>
    </subcellularLocation>
</comment>
<organism evidence="6 7">
    <name type="scientific">Kipferlia bialata</name>
    <dbReference type="NCBI Taxonomy" id="797122"/>
    <lineage>
        <taxon>Eukaryota</taxon>
        <taxon>Metamonada</taxon>
        <taxon>Carpediemonas-like organisms</taxon>
        <taxon>Kipferlia</taxon>
    </lineage>
</organism>
<keyword evidence="1" id="KW-0539">Nucleus</keyword>
<evidence type="ECO:0000256" key="1">
    <source>
        <dbReference type="RuleBase" id="RU367052"/>
    </source>
</evidence>
<dbReference type="PANTHER" id="PTHR13980">
    <property type="entry name" value="CDC68 RELATED"/>
    <property type="match status" value="1"/>
</dbReference>
<keyword evidence="7" id="KW-1185">Reference proteome</keyword>
<evidence type="ECO:0000313" key="7">
    <source>
        <dbReference type="Proteomes" id="UP000265618"/>
    </source>
</evidence>
<gene>
    <name evidence="6" type="ORF">KIPB_007494</name>
</gene>
<dbReference type="SMART" id="SM01287">
    <property type="entry name" value="Rtt106"/>
    <property type="match status" value="1"/>
</dbReference>
<dbReference type="GO" id="GO:0006368">
    <property type="term" value="P:transcription elongation by RNA polymerase II"/>
    <property type="evidence" value="ECO:0007669"/>
    <property type="project" value="TreeGrafter"/>
</dbReference>
<dbReference type="GO" id="GO:0006281">
    <property type="term" value="P:DNA repair"/>
    <property type="evidence" value="ECO:0007669"/>
    <property type="project" value="UniProtKB-UniRule"/>
</dbReference>
<dbReference type="InterPro" id="IPR040258">
    <property type="entry name" value="Spt16"/>
</dbReference>
<accession>A0A9K3GK21</accession>
<keyword evidence="1" id="KW-0234">DNA repair</keyword>
<feature type="compositionally biased region" description="Acidic residues" evidence="3">
    <location>
        <begin position="831"/>
        <end position="850"/>
    </location>
</feature>
<dbReference type="Gene3D" id="2.30.29.150">
    <property type="match status" value="1"/>
</dbReference>
<feature type="domain" description="FACT complex subunit SPT16 middle" evidence="4">
    <location>
        <begin position="385"/>
        <end position="551"/>
    </location>
</feature>
<feature type="compositionally biased region" description="Basic and acidic residues" evidence="3">
    <location>
        <begin position="357"/>
        <end position="366"/>
    </location>
</feature>
<feature type="domain" description="Histone chaperone RTT106/FACT complex subunit SPT16-like middle" evidence="5">
    <location>
        <begin position="676"/>
        <end position="767"/>
    </location>
</feature>
<evidence type="ECO:0000256" key="2">
    <source>
        <dbReference type="SAM" id="Coils"/>
    </source>
</evidence>
<keyword evidence="1" id="KW-0804">Transcription</keyword>
<comment type="subunit">
    <text evidence="1">Component of the FACT complex.</text>
</comment>
<comment type="similarity">
    <text evidence="1">Belongs to the peptidase M24 family. SPT16 subfamily.</text>
</comment>
<dbReference type="GO" id="GO:0006260">
    <property type="term" value="P:DNA replication"/>
    <property type="evidence" value="ECO:0007669"/>
    <property type="project" value="UniProtKB-KW"/>
</dbReference>
<dbReference type="GO" id="GO:0031491">
    <property type="term" value="F:nucleosome binding"/>
    <property type="evidence" value="ECO:0007669"/>
    <property type="project" value="TreeGrafter"/>
</dbReference>
<dbReference type="InterPro" id="IPR013719">
    <property type="entry name" value="RTT106/SPT16-like_middle_dom"/>
</dbReference>
<reference evidence="6 7" key="1">
    <citation type="journal article" date="2018" name="PLoS ONE">
        <title>The draft genome of Kipferlia bialata reveals reductive genome evolution in fornicate parasites.</title>
        <authorList>
            <person name="Tanifuji G."/>
            <person name="Takabayashi S."/>
            <person name="Kume K."/>
            <person name="Takagi M."/>
            <person name="Nakayama T."/>
            <person name="Kamikawa R."/>
            <person name="Inagaki Y."/>
            <person name="Hashimoto T."/>
        </authorList>
    </citation>
    <scope>NUCLEOTIDE SEQUENCE [LARGE SCALE GENOMIC DNA]</scope>
    <source>
        <strain evidence="6">NY0173</strain>
    </source>
</reference>
<evidence type="ECO:0000259" key="4">
    <source>
        <dbReference type="SMART" id="SM01286"/>
    </source>
</evidence>
<name>A0A9K3GK21_9EUKA</name>
<evidence type="ECO:0000256" key="3">
    <source>
        <dbReference type="SAM" id="MobiDB-lite"/>
    </source>
</evidence>
<keyword evidence="2" id="KW-0175">Coiled coil</keyword>
<comment type="caution">
    <text evidence="6">The sequence shown here is derived from an EMBL/GenBank/DDBJ whole genome shotgun (WGS) entry which is preliminary data.</text>
</comment>
<proteinExistence type="inferred from homology"/>
<dbReference type="Gene3D" id="2.30.29.210">
    <property type="entry name" value="FACT complex subunit Spt16p/Cdc68p"/>
    <property type="match status" value="1"/>
</dbReference>
<feature type="region of interest" description="Disordered" evidence="3">
    <location>
        <begin position="357"/>
        <end position="380"/>
    </location>
</feature>
<dbReference type="GO" id="GO:0035101">
    <property type="term" value="C:FACT complex"/>
    <property type="evidence" value="ECO:0007669"/>
    <property type="project" value="UniProtKB-UniRule"/>
</dbReference>
<keyword evidence="1" id="KW-0158">Chromosome</keyword>
<dbReference type="Pfam" id="PF24824">
    <property type="entry name" value="PH_SPT16"/>
    <property type="match status" value="1"/>
</dbReference>
<feature type="region of interest" description="Disordered" evidence="3">
    <location>
        <begin position="240"/>
        <end position="316"/>
    </location>
</feature>
<dbReference type="Gene3D" id="2.30.29.30">
    <property type="entry name" value="Pleckstrin-homology domain (PH domain)/Phosphotyrosine-binding domain (PTB)"/>
    <property type="match status" value="1"/>
</dbReference>
<keyword evidence="1" id="KW-0227">DNA damage</keyword>
<feature type="region of interest" description="Disordered" evidence="3">
    <location>
        <begin position="808"/>
        <end position="850"/>
    </location>
</feature>
<dbReference type="Pfam" id="PF08512">
    <property type="entry name" value="Rttp106-like_middle"/>
    <property type="match status" value="1"/>
</dbReference>
<keyword evidence="1" id="KW-0235">DNA replication</keyword>
<dbReference type="SMART" id="SM01286">
    <property type="entry name" value="SPT16"/>
    <property type="match status" value="1"/>
</dbReference>
<dbReference type="InterPro" id="IPR011993">
    <property type="entry name" value="PH-like_dom_sf"/>
</dbReference>
<evidence type="ECO:0000259" key="5">
    <source>
        <dbReference type="SMART" id="SM01287"/>
    </source>
</evidence>
<feature type="coiled-coil region" evidence="2">
    <location>
        <begin position="469"/>
        <end position="496"/>
    </location>
</feature>
<evidence type="ECO:0000313" key="6">
    <source>
        <dbReference type="EMBL" id="GIQ85768.1"/>
    </source>
</evidence>
<dbReference type="PANTHER" id="PTHR13980:SF15">
    <property type="entry name" value="FACT COMPLEX SUBUNIT SPT16"/>
    <property type="match status" value="1"/>
</dbReference>
<dbReference type="Proteomes" id="UP000265618">
    <property type="component" value="Unassembled WGS sequence"/>
</dbReference>
<feature type="non-terminal residue" evidence="6">
    <location>
        <position position="850"/>
    </location>
</feature>
<dbReference type="EMBL" id="BDIP01002126">
    <property type="protein sequence ID" value="GIQ85768.1"/>
    <property type="molecule type" value="Genomic_DNA"/>
</dbReference>
<dbReference type="Pfam" id="PF08644">
    <property type="entry name" value="SPT16"/>
    <property type="match status" value="1"/>
</dbReference>
<dbReference type="OrthoDB" id="10251642at2759"/>
<sequence length="850" mass="94664">MLPGDTMEDTLMDETPQALAVCAKRMQTAGAKGDKRWRETENTLTVCVETGAFDPSLGMKQKVGETLPTAGCVGVKALGVTDTDGDRACCMLGRTYLVDVADQDAIYKALHTAHAMLISMIVPGAAVADIEGEWHTALSQHEDPLVSALVPRLLACPVRPVNLVDAYVDEELCEALEHVTVRPNCALVVVSAATGVEGEDGVVGPTLQLLDTVVVAGERVKVVTTGVASDLESVAYKFEEEEEAPAPAPQAKAKGKSKATVEVKDEDDDFSAPEVPAEGDAQARRQRRRERVDRLARLSGVSVPDTQPEDGGKYHFRKKRGTVGITDPKRDQHQTELSVELLERLRKQHMAGTMQLREEDVERDVETATTRGPAGYPREASSRDIYVDSDARGTNSIYVPINGRPVPIHISCIRSVSLMQEDSSEGTQNMSVLRINLNAPGYCGKSNAPPQLGRYPLLHYITELTFQCRAHDSTRLERIENQIKQLKKRERAVTQAHTIQRGVIKQGRLETFKTKNTKMRLTDLVVKPSISTGKGRKCTGVLEAHANGFRFTADREHFDILYENVRYAFYHKATDSERVAIIHLHLQGPMIVGKTRTEDIQFMVDIGGTTTDIKTGWRRSNDDERHQEERDRQMISRRNTAFKTFIKSVLEILKQVSAETDQEVFTFQKHYHKRAFTGAAGKTTSVIEPTPDCLVSIYDCTPTFVLPLDDVQFVVVERFSLTLATCDLVFVYSDLRKGQRTIGSVNRNSLAGILDWLNECDIKYFLSQQSVNWTKMLKDITESPSNYADFIESGAWVGFFEPELMRAINGEDASDEESEAEQDHESSFAPDESDAEEDYMEDEEEYEASE</sequence>